<reference evidence="1" key="1">
    <citation type="submission" date="2014-11" db="EMBL/GenBank/DDBJ databases">
        <authorList>
            <person name="Amaro Gonzalez C."/>
        </authorList>
    </citation>
    <scope>NUCLEOTIDE SEQUENCE</scope>
</reference>
<dbReference type="EMBL" id="GBXM01083976">
    <property type="protein sequence ID" value="JAH24601.1"/>
    <property type="molecule type" value="Transcribed_RNA"/>
</dbReference>
<organism evidence="1">
    <name type="scientific">Anguilla anguilla</name>
    <name type="common">European freshwater eel</name>
    <name type="synonym">Muraena anguilla</name>
    <dbReference type="NCBI Taxonomy" id="7936"/>
    <lineage>
        <taxon>Eukaryota</taxon>
        <taxon>Metazoa</taxon>
        <taxon>Chordata</taxon>
        <taxon>Craniata</taxon>
        <taxon>Vertebrata</taxon>
        <taxon>Euteleostomi</taxon>
        <taxon>Actinopterygii</taxon>
        <taxon>Neopterygii</taxon>
        <taxon>Teleostei</taxon>
        <taxon>Anguilliformes</taxon>
        <taxon>Anguillidae</taxon>
        <taxon>Anguilla</taxon>
    </lineage>
</organism>
<sequence>MINYSHAPIHNSAGRRSKYCMNYLLTNK</sequence>
<protein>
    <submittedName>
        <fullName evidence="1">Uncharacterized protein</fullName>
    </submittedName>
</protein>
<proteinExistence type="predicted"/>
<name>A0A0E9R613_ANGAN</name>
<dbReference type="AlphaFoldDB" id="A0A0E9R613"/>
<accession>A0A0E9R613</accession>
<evidence type="ECO:0000313" key="1">
    <source>
        <dbReference type="EMBL" id="JAH24601.1"/>
    </source>
</evidence>
<reference evidence="1" key="2">
    <citation type="journal article" date="2015" name="Fish Shellfish Immunol.">
        <title>Early steps in the European eel (Anguilla anguilla)-Vibrio vulnificus interaction in the gills: Role of the RtxA13 toxin.</title>
        <authorList>
            <person name="Callol A."/>
            <person name="Pajuelo D."/>
            <person name="Ebbesson L."/>
            <person name="Teles M."/>
            <person name="MacKenzie S."/>
            <person name="Amaro C."/>
        </authorList>
    </citation>
    <scope>NUCLEOTIDE SEQUENCE</scope>
</reference>